<proteinExistence type="predicted"/>
<comment type="subcellular location">
    <subcellularLocation>
        <location evidence="1">Membrane</location>
    </subcellularLocation>
</comment>
<dbReference type="SMART" id="SM00112">
    <property type="entry name" value="CA"/>
    <property type="match status" value="11"/>
</dbReference>
<name>A0A1B0D356_PHLPP</name>
<protein>
    <recommendedName>
        <fullName evidence="5">Cadherin domain-containing protein</fullName>
    </recommendedName>
</protein>
<keyword evidence="7" id="KW-1185">Reference proteome</keyword>
<evidence type="ECO:0000313" key="7">
    <source>
        <dbReference type="Proteomes" id="UP000092462"/>
    </source>
</evidence>
<evidence type="ECO:0000256" key="4">
    <source>
        <dbReference type="ARBA" id="ARBA00023136"/>
    </source>
</evidence>
<feature type="domain" description="Cadherin" evidence="5">
    <location>
        <begin position="262"/>
        <end position="379"/>
    </location>
</feature>
<dbReference type="PANTHER" id="PTHR24027:SF438">
    <property type="entry name" value="CADHERIN 23"/>
    <property type="match status" value="1"/>
</dbReference>
<feature type="domain" description="Cadherin" evidence="5">
    <location>
        <begin position="496"/>
        <end position="619"/>
    </location>
</feature>
<dbReference type="GO" id="GO:0005509">
    <property type="term" value="F:calcium ion binding"/>
    <property type="evidence" value="ECO:0007669"/>
    <property type="project" value="UniProtKB-UniRule"/>
</dbReference>
<dbReference type="PROSITE" id="PS50268">
    <property type="entry name" value="CADHERIN_2"/>
    <property type="match status" value="10"/>
</dbReference>
<dbReference type="GO" id="GO:0016477">
    <property type="term" value="P:cell migration"/>
    <property type="evidence" value="ECO:0007669"/>
    <property type="project" value="TreeGrafter"/>
</dbReference>
<feature type="domain" description="Cadherin" evidence="5">
    <location>
        <begin position="1225"/>
        <end position="1325"/>
    </location>
</feature>
<dbReference type="GO" id="GO:0016342">
    <property type="term" value="C:catenin complex"/>
    <property type="evidence" value="ECO:0007669"/>
    <property type="project" value="TreeGrafter"/>
</dbReference>
<dbReference type="GO" id="GO:0045296">
    <property type="term" value="F:cadherin binding"/>
    <property type="evidence" value="ECO:0007669"/>
    <property type="project" value="TreeGrafter"/>
</dbReference>
<feature type="domain" description="Cadherin" evidence="5">
    <location>
        <begin position="629"/>
        <end position="731"/>
    </location>
</feature>
<organism evidence="6 7">
    <name type="scientific">Phlebotomus papatasi</name>
    <name type="common">Sandfly</name>
    <dbReference type="NCBI Taxonomy" id="29031"/>
    <lineage>
        <taxon>Eukaryota</taxon>
        <taxon>Metazoa</taxon>
        <taxon>Ecdysozoa</taxon>
        <taxon>Arthropoda</taxon>
        <taxon>Hexapoda</taxon>
        <taxon>Insecta</taxon>
        <taxon>Pterygota</taxon>
        <taxon>Neoptera</taxon>
        <taxon>Endopterygota</taxon>
        <taxon>Diptera</taxon>
        <taxon>Nematocera</taxon>
        <taxon>Psychodoidea</taxon>
        <taxon>Psychodidae</taxon>
        <taxon>Phlebotomus</taxon>
        <taxon>Phlebotomus</taxon>
    </lineage>
</organism>
<dbReference type="PANTHER" id="PTHR24027">
    <property type="entry name" value="CADHERIN-23"/>
    <property type="match status" value="1"/>
</dbReference>
<dbReference type="EnsemblMetazoa" id="PPAI001779-RA">
    <property type="protein sequence ID" value="PPAI001779-PA"/>
    <property type="gene ID" value="PPAI001779"/>
</dbReference>
<accession>A0A1B0D356</accession>
<dbReference type="EMBL" id="AJVK01023311">
    <property type="status" value="NOT_ANNOTATED_CDS"/>
    <property type="molecule type" value="Genomic_DNA"/>
</dbReference>
<keyword evidence="4" id="KW-0472">Membrane</keyword>
<dbReference type="PRINTS" id="PR00205">
    <property type="entry name" value="CADHERIN"/>
</dbReference>
<evidence type="ECO:0000313" key="6">
    <source>
        <dbReference type="EnsemblMetazoa" id="PPAI001779-PA"/>
    </source>
</evidence>
<dbReference type="SUPFAM" id="SSF49313">
    <property type="entry name" value="Cadherin-like"/>
    <property type="match status" value="10"/>
</dbReference>
<dbReference type="InterPro" id="IPR002126">
    <property type="entry name" value="Cadherin-like_dom"/>
</dbReference>
<feature type="domain" description="Cadherin" evidence="5">
    <location>
        <begin position="849"/>
        <end position="975"/>
    </location>
</feature>
<feature type="domain" description="Cadherin" evidence="5">
    <location>
        <begin position="732"/>
        <end position="847"/>
    </location>
</feature>
<dbReference type="Pfam" id="PF00028">
    <property type="entry name" value="Cadherin"/>
    <property type="match status" value="1"/>
</dbReference>
<evidence type="ECO:0000256" key="2">
    <source>
        <dbReference type="ARBA" id="ARBA00022737"/>
    </source>
</evidence>
<dbReference type="PROSITE" id="PS00232">
    <property type="entry name" value="CADHERIN_1"/>
    <property type="match status" value="3"/>
</dbReference>
<keyword evidence="3" id="KW-0106">Calcium</keyword>
<dbReference type="Proteomes" id="UP000092462">
    <property type="component" value="Unassembled WGS sequence"/>
</dbReference>
<feature type="domain" description="Cadherin" evidence="5">
    <location>
        <begin position="64"/>
        <end position="153"/>
    </location>
</feature>
<dbReference type="GO" id="GO:0007156">
    <property type="term" value="P:homophilic cell adhesion via plasma membrane adhesion molecules"/>
    <property type="evidence" value="ECO:0007669"/>
    <property type="project" value="InterPro"/>
</dbReference>
<dbReference type="CDD" id="cd11304">
    <property type="entry name" value="Cadherin_repeat"/>
    <property type="match status" value="8"/>
</dbReference>
<dbReference type="Gene3D" id="2.60.40.60">
    <property type="entry name" value="Cadherins"/>
    <property type="match status" value="10"/>
</dbReference>
<evidence type="ECO:0000259" key="5">
    <source>
        <dbReference type="PROSITE" id="PS50268"/>
    </source>
</evidence>
<dbReference type="InterPro" id="IPR020894">
    <property type="entry name" value="Cadherin_CS"/>
</dbReference>
<dbReference type="GO" id="GO:0008013">
    <property type="term" value="F:beta-catenin binding"/>
    <property type="evidence" value="ECO:0007669"/>
    <property type="project" value="TreeGrafter"/>
</dbReference>
<feature type="domain" description="Cadherin" evidence="5">
    <location>
        <begin position="172"/>
        <end position="261"/>
    </location>
</feature>
<dbReference type="InterPro" id="IPR039808">
    <property type="entry name" value="Cadherin"/>
</dbReference>
<sequence>TRRQDYETLAIQQYIFDITIDGVSRTVFCTINNLIDTPPIVTLLYDGPCNVKELEEDLDTDCHLNVHDPDSLERNDLTYRILGNNNENELFDLREIERDGYSITYTLIVVKELRFEERESYNFRAIFTDSGDNEGETRIVVEVEDVPSLPPRWNKPFSTEQFDEKTPQTFDVVAIDGDTGINSPIKYRLEFPSGQEWTQQNLVTIGEDSGVISVQPINRDELKQEIFTFTIIALKAMNESWTISGQAVLVVNDVNDNYPEINLAPDVVEIPESTYMQLPFTRFVIEDIDLGPHATYSVEMVSDTEENFPEAFTIIPNTGYQETSFLITVSNATYLDYENPVWREFQMRIIAQEVDFQEHWREQIIQVRLTNWNDEVPQFEQDEYVVEVLESEGAGYFLSQVQAFDDDIDDEVFHSIVGTMGSQFTCSEDGEVSIAQDNVLDYERQTNVVIQIQARDSLVTGHPGESLHTVYAQLEIRVLDVNDETPDLRMPRTAPEVIENSPAGTIVTMEIVATDPDTTADLEFSIDWEASYATKSGQEAARETYENCFIIEKFPENINRVIGHLKVNPDFEDDIDYEMYEVIYLTIKVEDRNQEINEGIAEAILTVRVVDVNDNPPQFVGDTLTTLRSVVEEALAGTLIGTIIAEDLDGPEFNKITYSLRAVVEQGTTEGWVKINPTTGVIEVDADQAIDCDEPRLDSLEYVITLSDGDHQVPGNIKIEMIDTNNKLPEEAEFEKSIELYENTTEGAFVRILATDKDRDSPHNLVWYTIDYESIPELQNLFEIDQETGDLSVRLIGGAVLDRDNGPVSHYIPIKYEDNYLGNGRRNSNTTFVNVFLLDVNDNPPRMPGPTAFQPLVGENFGAGYNLAAKIVSTDSDEPGTPNSEVSYRILAIEPGENHADPIPDMTDAFDIVSDRTTNTGTLVVRSDLRGCYGTWRITIEAYDHGDEWTSQVSLSSQETYNLRIDPYNYNTPTIVFPEEGNTIRLRFNDAYVNSPLLTSNGVPLPAFEAHDPDGGSFGDVTFAFTGSANGEDHLVFRFDKEDSEKSHLRITELVQSRTYSVNLQARDGGGLSQDIIDLKIIFVDIQGEPFFPDPNYSNTFTENAPGLEESFVLPEAEDPKNTGVTNPDEMFSIYYFLNPESDIFALDPETRRLSLLQPLDRESEESHNLSVVATNNRNGPISWGPNSVLQVQVIVDDINDNPPKFELDYYGVGITTSDFVSKALLTVVAFDPDTVDEGQLIYYILPDTIVAQGTNLEGIKDNAFVMEPISGIIRLDRAIDDSHTGYFEFMIEVRDSETGLGPHTDQARVKIYIIAESNRVSFIFLNTLEDVREQETYIKSVFTDRFGYEANIDDIERRSQNDNQTVVRCHFIDNSEAIDGDIIRARIVDLDFIQEIQNDLTSRGLFLNGYVPTDPDSGNPEDAFQELLNIILIVVCCVLGVLCIVMGIAFYLRSKSLNRQLKALSPTVFGSVSSNLNRMGAPTTNIFATEGKNPALNNQDFQRDFMYDDKSIQSDESDFVGIDKDPTFMPYPQKHSLDSSSVNNGFAVKSLNPLVEAKRDDDYTRF</sequence>
<dbReference type="VEuPathDB" id="VectorBase:PPAPM1_008000"/>
<keyword evidence="2" id="KW-0677">Repeat</keyword>
<feature type="domain" description="Cadherin" evidence="5">
    <location>
        <begin position="1093"/>
        <end position="1206"/>
    </location>
</feature>
<evidence type="ECO:0000256" key="3">
    <source>
        <dbReference type="ARBA" id="ARBA00022837"/>
    </source>
</evidence>
<dbReference type="VEuPathDB" id="VectorBase:PPAI001779"/>
<dbReference type="InterPro" id="IPR015919">
    <property type="entry name" value="Cadherin-like_sf"/>
</dbReference>
<evidence type="ECO:0000256" key="1">
    <source>
        <dbReference type="ARBA" id="ARBA00004370"/>
    </source>
</evidence>
<reference evidence="6" key="1">
    <citation type="submission" date="2022-08" db="UniProtKB">
        <authorList>
            <consortium name="EnsemblMetazoa"/>
        </authorList>
    </citation>
    <scope>IDENTIFICATION</scope>
    <source>
        <strain evidence="6">Israel</strain>
    </source>
</reference>
<feature type="domain" description="Cadherin" evidence="5">
    <location>
        <begin position="380"/>
        <end position="488"/>
    </location>
</feature>